<comment type="caution">
    <text evidence="7">The sequence shown here is derived from an EMBL/GenBank/DDBJ whole genome shotgun (WGS) entry which is preliminary data.</text>
</comment>
<dbReference type="InterPro" id="IPR019819">
    <property type="entry name" value="Carboxylesterase_B_CS"/>
</dbReference>
<accession>A0A3L8D3D5</accession>
<dbReference type="EMBL" id="QOIP01000014">
    <property type="protein sequence ID" value="RLU14714.1"/>
    <property type="molecule type" value="Genomic_DNA"/>
</dbReference>
<feature type="domain" description="Carboxylesterase type B" evidence="6">
    <location>
        <begin position="53"/>
        <end position="585"/>
    </location>
</feature>
<sequence length="680" mass="74042">MDRRVCSLFVLLLCSLINAGDVIRQKRIVGGRAAAQPPEDDPVVFVNKNDRYARVIGSRDPDKGFYTFRGIRFGEAPTGQSRFQRAAPVYLEGEINATTWGPPCPQPSHDGKIIGNEDCLFLNVFTPALPDSGDGYPVLIWIHGGGFRRGSACQYEMRHLIKKKMVVVSIQYRLGTLGFLSTGTPELPGNNGMFDMILAVDWVKDYIQFFGGNPNKVVAFGHGTGASSAMMLSLSKFCLNAFSGLIAMSGSILSHFAVDKDPSKTARYAARERGCPTDDVRQMVRCLRELPVEQLIGVDSGLENIRATARGFVSSLSSLLAPGPVVEGPNDARSLPNFMTAPPEDSLKLGDFPAVPLLTGVMSDETGGAVFGRYKDEVQDKLRTVPNYLTGDFIPYLQNTIPNMQNGSRLVPQAFRGYFNILGSDGAQNTIGKVAEALGDSLYNAPAFLTVDQWSKKANAFLYTFDHKGKRNYAKDFLAGLPIVDAKRSSSDGNMNHGDDLGFIFNRNTITGDKISDSGVPDPEDERVTEIFTDMIANFARSGTVSVPTSARPTDGAWIPEIASKFTDDTNSFVSISAAPKSMNNFRYCEMGLWTVMPERLKSPICSLYEVPLQLIEQGAKGTMSALQKPVDVFSGMMPNLKSDNANRSMGRNTEESKIDKSATQPKKNGGLLTGVPFLG</sequence>
<comment type="similarity">
    <text evidence="1">Belongs to the type-B carboxylesterase/lipase family.</text>
</comment>
<dbReference type="SUPFAM" id="SSF53474">
    <property type="entry name" value="alpha/beta-Hydrolases"/>
    <property type="match status" value="1"/>
</dbReference>
<dbReference type="Gene3D" id="3.40.50.1820">
    <property type="entry name" value="alpha/beta hydrolase"/>
    <property type="match status" value="1"/>
</dbReference>
<dbReference type="PROSITE" id="PS00941">
    <property type="entry name" value="CARBOXYLESTERASE_B_2"/>
    <property type="match status" value="1"/>
</dbReference>
<feature type="chain" id="PRO_5017924427" description="Carboxylesterase type B domain-containing protein" evidence="5">
    <location>
        <begin position="20"/>
        <end position="680"/>
    </location>
</feature>
<dbReference type="Proteomes" id="UP000279307">
    <property type="component" value="Chromosome 14"/>
</dbReference>
<evidence type="ECO:0000259" key="6">
    <source>
        <dbReference type="Pfam" id="PF00135"/>
    </source>
</evidence>
<evidence type="ECO:0000256" key="3">
    <source>
        <dbReference type="ARBA" id="ARBA00023180"/>
    </source>
</evidence>
<evidence type="ECO:0000256" key="4">
    <source>
        <dbReference type="SAM" id="MobiDB-lite"/>
    </source>
</evidence>
<feature type="compositionally biased region" description="Polar residues" evidence="4">
    <location>
        <begin position="642"/>
        <end position="652"/>
    </location>
</feature>
<dbReference type="InterPro" id="IPR002018">
    <property type="entry name" value="CarbesteraseB"/>
</dbReference>
<gene>
    <name evidence="7" type="ORF">DMN91_012601</name>
</gene>
<dbReference type="Pfam" id="PF00135">
    <property type="entry name" value="COesterase"/>
    <property type="match status" value="1"/>
</dbReference>
<protein>
    <recommendedName>
        <fullName evidence="6">Carboxylesterase type B domain-containing protein</fullName>
    </recommendedName>
</protein>
<dbReference type="PANTHER" id="PTHR43903">
    <property type="entry name" value="NEUROLIGIN"/>
    <property type="match status" value="1"/>
</dbReference>
<dbReference type="AlphaFoldDB" id="A0A3L8D3D5"/>
<name>A0A3L8D3D5_OOCBI</name>
<dbReference type="InterPro" id="IPR051093">
    <property type="entry name" value="Neuroligin/BSAL"/>
</dbReference>
<evidence type="ECO:0000256" key="2">
    <source>
        <dbReference type="ARBA" id="ARBA00022729"/>
    </source>
</evidence>
<evidence type="ECO:0000313" key="7">
    <source>
        <dbReference type="EMBL" id="RLU14714.1"/>
    </source>
</evidence>
<proteinExistence type="inferred from homology"/>
<feature type="region of interest" description="Disordered" evidence="4">
    <location>
        <begin position="642"/>
        <end position="680"/>
    </location>
</feature>
<evidence type="ECO:0000256" key="5">
    <source>
        <dbReference type="SAM" id="SignalP"/>
    </source>
</evidence>
<dbReference type="OrthoDB" id="408631at2759"/>
<evidence type="ECO:0000313" key="8">
    <source>
        <dbReference type="Proteomes" id="UP000279307"/>
    </source>
</evidence>
<dbReference type="InterPro" id="IPR029058">
    <property type="entry name" value="AB_hydrolase_fold"/>
</dbReference>
<evidence type="ECO:0000256" key="1">
    <source>
        <dbReference type="ARBA" id="ARBA00005964"/>
    </source>
</evidence>
<keyword evidence="2 5" id="KW-0732">Signal</keyword>
<organism evidence="7 8">
    <name type="scientific">Ooceraea biroi</name>
    <name type="common">Clonal raider ant</name>
    <name type="synonym">Cerapachys biroi</name>
    <dbReference type="NCBI Taxonomy" id="2015173"/>
    <lineage>
        <taxon>Eukaryota</taxon>
        <taxon>Metazoa</taxon>
        <taxon>Ecdysozoa</taxon>
        <taxon>Arthropoda</taxon>
        <taxon>Hexapoda</taxon>
        <taxon>Insecta</taxon>
        <taxon>Pterygota</taxon>
        <taxon>Neoptera</taxon>
        <taxon>Endopterygota</taxon>
        <taxon>Hymenoptera</taxon>
        <taxon>Apocrita</taxon>
        <taxon>Aculeata</taxon>
        <taxon>Formicoidea</taxon>
        <taxon>Formicidae</taxon>
        <taxon>Dorylinae</taxon>
        <taxon>Ooceraea</taxon>
    </lineage>
</organism>
<reference evidence="7 8" key="1">
    <citation type="journal article" date="2018" name="Genome Res.">
        <title>The genomic architecture and molecular evolution of ant odorant receptors.</title>
        <authorList>
            <person name="McKenzie S.K."/>
            <person name="Kronauer D.J.C."/>
        </authorList>
    </citation>
    <scope>NUCLEOTIDE SEQUENCE [LARGE SCALE GENOMIC DNA]</scope>
    <source>
        <strain evidence="7">Clonal line C1</strain>
    </source>
</reference>
<feature type="signal peptide" evidence="5">
    <location>
        <begin position="1"/>
        <end position="19"/>
    </location>
</feature>
<keyword evidence="3" id="KW-0325">Glycoprotein</keyword>